<dbReference type="SUPFAM" id="SSF118310">
    <property type="entry name" value="AN1-like Zinc finger"/>
    <property type="match status" value="1"/>
</dbReference>
<reference evidence="7 8" key="1">
    <citation type="submission" date="2016-07" db="EMBL/GenBank/DDBJ databases">
        <title>Pervasive Adenine N6-methylation of Active Genes in Fungi.</title>
        <authorList>
            <consortium name="DOE Joint Genome Institute"/>
            <person name="Mondo S.J."/>
            <person name="Dannebaum R.O."/>
            <person name="Kuo R.C."/>
            <person name="Labutti K."/>
            <person name="Haridas S."/>
            <person name="Kuo A."/>
            <person name="Salamov A."/>
            <person name="Ahrendt S.R."/>
            <person name="Lipzen A."/>
            <person name="Sullivan W."/>
            <person name="Andreopoulos W.B."/>
            <person name="Clum A."/>
            <person name="Lindquist E."/>
            <person name="Daum C."/>
            <person name="Ramamoorthy G.K."/>
            <person name="Gryganskyi A."/>
            <person name="Culley D."/>
            <person name="Magnuson J.K."/>
            <person name="James T.Y."/>
            <person name="O'Malley M.A."/>
            <person name="Stajich J.E."/>
            <person name="Spatafora J.W."/>
            <person name="Visel A."/>
            <person name="Grigoriev I.V."/>
        </authorList>
    </citation>
    <scope>NUCLEOTIDE SEQUENCE [LARGE SCALE GENOMIC DNA]</scope>
    <source>
        <strain evidence="7 8">JEL800</strain>
    </source>
</reference>
<dbReference type="Proteomes" id="UP000193642">
    <property type="component" value="Unassembled WGS sequence"/>
</dbReference>
<name>A0A1Y2BUH3_9FUNG</name>
<organism evidence="7 8">
    <name type="scientific">Rhizoclosmatium globosum</name>
    <dbReference type="NCBI Taxonomy" id="329046"/>
    <lineage>
        <taxon>Eukaryota</taxon>
        <taxon>Fungi</taxon>
        <taxon>Fungi incertae sedis</taxon>
        <taxon>Chytridiomycota</taxon>
        <taxon>Chytridiomycota incertae sedis</taxon>
        <taxon>Chytridiomycetes</taxon>
        <taxon>Chytridiales</taxon>
        <taxon>Chytriomycetaceae</taxon>
        <taxon>Rhizoclosmatium</taxon>
    </lineage>
</organism>
<evidence type="ECO:0000256" key="5">
    <source>
        <dbReference type="SAM" id="MobiDB-lite"/>
    </source>
</evidence>
<feature type="region of interest" description="Disordered" evidence="5">
    <location>
        <begin position="1"/>
        <end position="23"/>
    </location>
</feature>
<dbReference type="OrthoDB" id="428577at2759"/>
<dbReference type="Gene3D" id="4.10.1110.10">
    <property type="entry name" value="AN1-like Zinc finger"/>
    <property type="match status" value="1"/>
</dbReference>
<proteinExistence type="predicted"/>
<evidence type="ECO:0000256" key="4">
    <source>
        <dbReference type="PROSITE-ProRule" id="PRU00449"/>
    </source>
</evidence>
<dbReference type="STRING" id="329046.A0A1Y2BUH3"/>
<gene>
    <name evidence="7" type="ORF">BCR33DRAFT_720777</name>
</gene>
<protein>
    <recommendedName>
        <fullName evidence="6">AN1-type domain-containing protein</fullName>
    </recommendedName>
</protein>
<evidence type="ECO:0000256" key="1">
    <source>
        <dbReference type="ARBA" id="ARBA00022723"/>
    </source>
</evidence>
<feature type="domain" description="AN1-type" evidence="6">
    <location>
        <begin position="21"/>
        <end position="68"/>
    </location>
</feature>
<evidence type="ECO:0000313" key="7">
    <source>
        <dbReference type="EMBL" id="ORY38410.1"/>
    </source>
</evidence>
<keyword evidence="8" id="KW-1185">Reference proteome</keyword>
<sequence>MDGPATPPPSPTGSPTPASPRIGKKKCYICTDRAIRSIGDCKLCQKSFCSKHRLPESHSCEHVELLRSNSKSKNEKLLMDGKTVDRKVASI</sequence>
<evidence type="ECO:0000259" key="6">
    <source>
        <dbReference type="PROSITE" id="PS51039"/>
    </source>
</evidence>
<keyword evidence="2 4" id="KW-0863">Zinc-finger</keyword>
<keyword evidence="3" id="KW-0862">Zinc</keyword>
<dbReference type="GO" id="GO:0008270">
    <property type="term" value="F:zinc ion binding"/>
    <property type="evidence" value="ECO:0007669"/>
    <property type="project" value="UniProtKB-KW"/>
</dbReference>
<dbReference type="Pfam" id="PF01428">
    <property type="entry name" value="zf-AN1"/>
    <property type="match status" value="1"/>
</dbReference>
<dbReference type="InterPro" id="IPR000058">
    <property type="entry name" value="Znf_AN1"/>
</dbReference>
<evidence type="ECO:0000256" key="3">
    <source>
        <dbReference type="ARBA" id="ARBA00022833"/>
    </source>
</evidence>
<feature type="compositionally biased region" description="Pro residues" evidence="5">
    <location>
        <begin position="1"/>
        <end position="18"/>
    </location>
</feature>
<dbReference type="AlphaFoldDB" id="A0A1Y2BUH3"/>
<keyword evidence="1" id="KW-0479">Metal-binding</keyword>
<evidence type="ECO:0000256" key="2">
    <source>
        <dbReference type="ARBA" id="ARBA00022771"/>
    </source>
</evidence>
<dbReference type="InterPro" id="IPR035896">
    <property type="entry name" value="AN1-like_Znf"/>
</dbReference>
<dbReference type="PROSITE" id="PS51039">
    <property type="entry name" value="ZF_AN1"/>
    <property type="match status" value="1"/>
</dbReference>
<accession>A0A1Y2BUH3</accession>
<comment type="caution">
    <text evidence="7">The sequence shown here is derived from an EMBL/GenBank/DDBJ whole genome shotgun (WGS) entry which is preliminary data.</text>
</comment>
<dbReference type="EMBL" id="MCGO01000044">
    <property type="protein sequence ID" value="ORY38410.1"/>
    <property type="molecule type" value="Genomic_DNA"/>
</dbReference>
<evidence type="ECO:0000313" key="8">
    <source>
        <dbReference type="Proteomes" id="UP000193642"/>
    </source>
</evidence>
<dbReference type="SMART" id="SM00154">
    <property type="entry name" value="ZnF_AN1"/>
    <property type="match status" value="1"/>
</dbReference>